<dbReference type="Pfam" id="PF00244">
    <property type="entry name" value="14-3-3"/>
    <property type="match status" value="1"/>
</dbReference>
<dbReference type="InterPro" id="IPR023410">
    <property type="entry name" value="14-3-3_domain"/>
</dbReference>
<keyword evidence="6" id="KW-1185">Reference proteome</keyword>
<dbReference type="PRINTS" id="PR00305">
    <property type="entry name" value="1433ZETA"/>
</dbReference>
<dbReference type="PANTHER" id="PTHR18860">
    <property type="entry name" value="14-3-3 PROTEIN"/>
    <property type="match status" value="1"/>
</dbReference>
<comment type="similarity">
    <text evidence="1">Belongs to the 14-3-3 family.</text>
</comment>
<feature type="compositionally biased region" description="Basic and acidic residues" evidence="3">
    <location>
        <begin position="321"/>
        <end position="337"/>
    </location>
</feature>
<feature type="domain" description="14-3-3" evidence="4">
    <location>
        <begin position="24"/>
        <end position="239"/>
    </location>
</feature>
<dbReference type="InterPro" id="IPR000308">
    <property type="entry name" value="14-3-3"/>
</dbReference>
<evidence type="ECO:0000259" key="4">
    <source>
        <dbReference type="SMART" id="SM00101"/>
    </source>
</evidence>
<sequence length="445" mass="51293">MERVASKKEVQEMKQRLLEKMGLRLENLKAAKVAKVAGRDGEVFIHMSKVISQDVFTIQDRDILSSAFNTIIAERRASIRVISAIEKKTADNEEGSAASIKMYRRKVQGEIRLITDFLESMLKNLTQHKDEVDDLRAKIGKIRAEFSDEDEDTLFLGGRSWGEGRIVHANLAFKCGRFKEALKFVQQSIAFKGTRMTEKEFEVLHGSCTKLIEKRLKSLDALDSGGEDLDPRLVEFYKEKIKTELSFVCRSTLRLLLLIDESSDTLNMIQKLRATLLEIGKAEKGTDDEEPEEAVVESTEFKEHQYNRPGYHKFTKAASKKSGDKKEAEKHPGQRKDLDDIERIRLRKARQEKEKASLLDWYRRVRDQTNFKSKVLLYLNKLTGDMIFDHIRRQAKTFSVPDNLRATELNELNHKNQTTEVYCQKQFQKILAGLIQLQFQALLGF</sequence>
<dbReference type="InterPro" id="IPR036815">
    <property type="entry name" value="14-3-3_dom_sf"/>
</dbReference>
<feature type="coiled-coil region" evidence="2">
    <location>
        <begin position="118"/>
        <end position="145"/>
    </location>
</feature>
<evidence type="ECO:0000313" key="5">
    <source>
        <dbReference type="EMBL" id="CAI9109817.1"/>
    </source>
</evidence>
<organism evidence="5 6">
    <name type="scientific">Oldenlandia corymbosa var. corymbosa</name>
    <dbReference type="NCBI Taxonomy" id="529605"/>
    <lineage>
        <taxon>Eukaryota</taxon>
        <taxon>Viridiplantae</taxon>
        <taxon>Streptophyta</taxon>
        <taxon>Embryophyta</taxon>
        <taxon>Tracheophyta</taxon>
        <taxon>Spermatophyta</taxon>
        <taxon>Magnoliopsida</taxon>
        <taxon>eudicotyledons</taxon>
        <taxon>Gunneridae</taxon>
        <taxon>Pentapetalae</taxon>
        <taxon>asterids</taxon>
        <taxon>lamiids</taxon>
        <taxon>Gentianales</taxon>
        <taxon>Rubiaceae</taxon>
        <taxon>Rubioideae</taxon>
        <taxon>Spermacoceae</taxon>
        <taxon>Hedyotis-Oldenlandia complex</taxon>
        <taxon>Oldenlandia</taxon>
    </lineage>
</organism>
<feature type="region of interest" description="Disordered" evidence="3">
    <location>
        <begin position="312"/>
        <end position="337"/>
    </location>
</feature>
<dbReference type="Gene3D" id="1.20.190.20">
    <property type="entry name" value="14-3-3 domain"/>
    <property type="match status" value="2"/>
</dbReference>
<proteinExistence type="inferred from homology"/>
<dbReference type="SMART" id="SM00101">
    <property type="entry name" value="14_3_3"/>
    <property type="match status" value="1"/>
</dbReference>
<dbReference type="EMBL" id="OX459123">
    <property type="protein sequence ID" value="CAI9109817.1"/>
    <property type="molecule type" value="Genomic_DNA"/>
</dbReference>
<feature type="region of interest" description="Disordered" evidence="3">
    <location>
        <begin position="283"/>
        <end position="302"/>
    </location>
</feature>
<reference evidence="5" key="1">
    <citation type="submission" date="2023-03" db="EMBL/GenBank/DDBJ databases">
        <authorList>
            <person name="Julca I."/>
        </authorList>
    </citation>
    <scope>NUCLEOTIDE SEQUENCE</scope>
</reference>
<dbReference type="SUPFAM" id="SSF48445">
    <property type="entry name" value="14-3-3 protein"/>
    <property type="match status" value="2"/>
</dbReference>
<evidence type="ECO:0000313" key="6">
    <source>
        <dbReference type="Proteomes" id="UP001161247"/>
    </source>
</evidence>
<dbReference type="Proteomes" id="UP001161247">
    <property type="component" value="Chromosome 6"/>
</dbReference>
<evidence type="ECO:0000256" key="2">
    <source>
        <dbReference type="SAM" id="Coils"/>
    </source>
</evidence>
<keyword evidence="2" id="KW-0175">Coiled coil</keyword>
<evidence type="ECO:0000256" key="1">
    <source>
        <dbReference type="ARBA" id="ARBA00006141"/>
    </source>
</evidence>
<feature type="compositionally biased region" description="Acidic residues" evidence="3">
    <location>
        <begin position="286"/>
        <end position="295"/>
    </location>
</feature>
<protein>
    <submittedName>
        <fullName evidence="5">OLC1v1009723C1</fullName>
    </submittedName>
</protein>
<name>A0AAV1DR56_OLDCO</name>
<dbReference type="AlphaFoldDB" id="A0AAV1DR56"/>
<gene>
    <name evidence="5" type="ORF">OLC1_LOCUS17618</name>
</gene>
<evidence type="ECO:0000256" key="3">
    <source>
        <dbReference type="SAM" id="MobiDB-lite"/>
    </source>
</evidence>
<accession>A0AAV1DR56</accession>